<gene>
    <name evidence="6" type="ORF">KUTeg_007101</name>
</gene>
<name>A0ABQ9FFI1_TEGGR</name>
<proteinExistence type="predicted"/>
<sequence>MLYFEFVLHKLYHIFVYLFQPQEEEREPTPPPEEEYAEDDLPRLQEEVNQLQQLFDQAVVEKHSLEMELQSMNERLKAANEMMEGLKSQEALWRKHVKENDCNELLLANCISASAFLTYCGPHNVDTRKRMGEFFMQVCEHHGLPLPKKKLFKNMELIEFLYKPLDIMHLEILRLPITRLMLENACYLMQRDSTTAWPLICDPTSRVIEWLMFYMKDQGLVEVKYSDMRSQFENCLADGSPLLVTDCDIKQLNKDKRFRDCIQSCAMFIGGKNRFKITVDDHEVECDPRFRLFIHTAAEPHQVPTSLAAYTSVIYFQQSRYCIEEELLDRFLAKEKARIEDDRTALRQERQENMQVMEKLERQMRDNLSSDVRLMNDLQATKKIADLKKNYDETVESQARVEVSESPIMQNREGFRIIAKRGAVCFDTTQYMREVNDLYQISYQQFLTLFDTAIVHSERSSPEEISEKVTSSSYFTTARGLLERDRQIYALLMAIEVEDSLGNIGPGEREFLISPNYSSAVMASLGYTQPADSRILQAKKPFDWMTDEQFHNLQVLANHFEWFQEVFERMPRDGREAQWRLLCDSEMPETVTLPDKLGDKKLFKPMQRLCVVRAVRSDRLMQASTSLFINQVLGKKYFGDINVDLPGLLRQSSPTIPILLLYSYEIETASKLFTDFANKKQQKTLHMTLTDNTMSTERSARRLIHKGMTEGVWVMLHNAHNAQNLLNSLEAILAEDKNTDSQFRLWITSEVNVTTIPISLLQNSIRAVIDTPKVMKDSILRSFTWFEPDILKQSSRPEWAIMLHNLCYLHAAIQLRARYGKGGWNNPSDFFNIGHSELMEALNFMITEFKDPLQCTAPDGSTTTRSTSWTGIRYMLSEVIYGSYVTDYYDQQSLSAIIDFWVSTAAVKKDFDVQKFRYKHRAAFFNPNVRLNTLIQALDHDDAFNNYGNLDVPEACHMHLNVETLLGDDQYVFTRLNKVFDAMPSSDTLSHKLFPRPPTPFDGPALAGISKYSNNPSVVSRGVFATASHAALKLRKDIELWEICHNMLQKVPKPWSRDYVIDRIRKNGDFTPFNKFIMKEVDTMSSLLNEIKNSLRAIKNACETDVFGDQLSEHMLSVADDLYYQRVPLAWCRLSGDSAPPLTWSLSMWLNELKNRCQFFQDVLQYGRDRNPTYWLGAFFNPRGLLAILKQEAIKHYCGDRSGNFEHFVFQTEVTTREKDHIQQPAQQGMYIYGIYIWGCAWEKTTTELMDSPPKSPGYATIPVVQLYCIPANEKPTVLDPTKAYETYQCPVYPSRIAPRDPILEMDVRRENIPATRWALRGLSATLRPY</sequence>
<dbReference type="PANTHER" id="PTHR45703">
    <property type="entry name" value="DYNEIN HEAVY CHAIN"/>
    <property type="match status" value="1"/>
</dbReference>
<dbReference type="Gene3D" id="1.20.1270.280">
    <property type="match status" value="1"/>
</dbReference>
<evidence type="ECO:0000259" key="5">
    <source>
        <dbReference type="Pfam" id="PF18199"/>
    </source>
</evidence>
<feature type="domain" description="Dynein heavy chain AAA lid" evidence="4">
    <location>
        <begin position="800"/>
        <end position="921"/>
    </location>
</feature>
<dbReference type="Pfam" id="PF18199">
    <property type="entry name" value="Dynein_C"/>
    <property type="match status" value="1"/>
</dbReference>
<dbReference type="Pfam" id="PF18198">
    <property type="entry name" value="AAA_lid_11"/>
    <property type="match status" value="1"/>
</dbReference>
<dbReference type="Gene3D" id="1.20.920.20">
    <property type="match status" value="1"/>
</dbReference>
<keyword evidence="1" id="KW-0175">Coiled coil</keyword>
<dbReference type="InterPro" id="IPR035706">
    <property type="entry name" value="AAA_9"/>
</dbReference>
<dbReference type="EMBL" id="JARBDR010000337">
    <property type="protein sequence ID" value="KAJ8314951.1"/>
    <property type="molecule type" value="Genomic_DNA"/>
</dbReference>
<evidence type="ECO:0000259" key="2">
    <source>
        <dbReference type="Pfam" id="PF03028"/>
    </source>
</evidence>
<dbReference type="Gene3D" id="3.10.490.20">
    <property type="match status" value="1"/>
</dbReference>
<dbReference type="Gene3D" id="1.10.8.1220">
    <property type="match status" value="1"/>
</dbReference>
<evidence type="ECO:0000313" key="7">
    <source>
        <dbReference type="Proteomes" id="UP001217089"/>
    </source>
</evidence>
<dbReference type="InterPro" id="IPR027417">
    <property type="entry name" value="P-loop_NTPase"/>
</dbReference>
<dbReference type="Gene3D" id="1.10.8.720">
    <property type="entry name" value="Region D6 of dynein motor"/>
    <property type="match status" value="1"/>
</dbReference>
<organism evidence="6 7">
    <name type="scientific">Tegillarca granosa</name>
    <name type="common">Malaysian cockle</name>
    <name type="synonym">Anadara granosa</name>
    <dbReference type="NCBI Taxonomy" id="220873"/>
    <lineage>
        <taxon>Eukaryota</taxon>
        <taxon>Metazoa</taxon>
        <taxon>Spiralia</taxon>
        <taxon>Lophotrochozoa</taxon>
        <taxon>Mollusca</taxon>
        <taxon>Bivalvia</taxon>
        <taxon>Autobranchia</taxon>
        <taxon>Pteriomorphia</taxon>
        <taxon>Arcoida</taxon>
        <taxon>Arcoidea</taxon>
        <taxon>Arcidae</taxon>
        <taxon>Tegillarca</taxon>
    </lineage>
</organism>
<keyword evidence="7" id="KW-1185">Reference proteome</keyword>
<feature type="domain" description="Dynein heavy chain ATP-binding dynein motor region" evidence="3">
    <location>
        <begin position="174"/>
        <end position="391"/>
    </location>
</feature>
<evidence type="ECO:0000256" key="1">
    <source>
        <dbReference type="SAM" id="Coils"/>
    </source>
</evidence>
<dbReference type="InterPro" id="IPR041658">
    <property type="entry name" value="AAA_lid_11"/>
</dbReference>
<dbReference type="InterPro" id="IPR041228">
    <property type="entry name" value="Dynein_C"/>
</dbReference>
<dbReference type="Pfam" id="PF03028">
    <property type="entry name" value="Dynein_heavy"/>
    <property type="match status" value="1"/>
</dbReference>
<comment type="caution">
    <text evidence="6">The sequence shown here is derived from an EMBL/GenBank/DDBJ whole genome shotgun (WGS) entry which is preliminary data.</text>
</comment>
<feature type="domain" description="Dynein heavy chain C-terminal" evidence="5">
    <location>
        <begin position="1035"/>
        <end position="1324"/>
    </location>
</feature>
<protein>
    <recommendedName>
        <fullName evidence="8">Dynein heavy chain</fullName>
    </recommendedName>
</protein>
<dbReference type="InterPro" id="IPR004273">
    <property type="entry name" value="Dynein_heavy_D6_P-loop"/>
</dbReference>
<evidence type="ECO:0000313" key="6">
    <source>
        <dbReference type="EMBL" id="KAJ8314951.1"/>
    </source>
</evidence>
<dbReference type="InterPro" id="IPR043160">
    <property type="entry name" value="Dynein_C_barrel"/>
</dbReference>
<reference evidence="6 7" key="1">
    <citation type="submission" date="2022-12" db="EMBL/GenBank/DDBJ databases">
        <title>Chromosome-level genome of Tegillarca granosa.</title>
        <authorList>
            <person name="Kim J."/>
        </authorList>
    </citation>
    <scope>NUCLEOTIDE SEQUENCE [LARGE SCALE GENOMIC DNA]</scope>
    <source>
        <strain evidence="6">Teg-2019</strain>
        <tissue evidence="6">Adductor muscle</tissue>
    </source>
</reference>
<dbReference type="Gene3D" id="3.40.50.300">
    <property type="entry name" value="P-loop containing nucleotide triphosphate hydrolases"/>
    <property type="match status" value="2"/>
</dbReference>
<feature type="coiled-coil region" evidence="1">
    <location>
        <begin position="34"/>
        <end position="89"/>
    </location>
</feature>
<dbReference type="Pfam" id="PF12781">
    <property type="entry name" value="AAA_9"/>
    <property type="match status" value="1"/>
</dbReference>
<accession>A0ABQ9FFI1</accession>
<dbReference type="Proteomes" id="UP001217089">
    <property type="component" value="Unassembled WGS sequence"/>
</dbReference>
<dbReference type="InterPro" id="IPR026983">
    <property type="entry name" value="DHC"/>
</dbReference>
<evidence type="ECO:0008006" key="8">
    <source>
        <dbReference type="Google" id="ProtNLM"/>
    </source>
</evidence>
<feature type="coiled-coil region" evidence="1">
    <location>
        <begin position="332"/>
        <end position="366"/>
    </location>
</feature>
<evidence type="ECO:0000259" key="3">
    <source>
        <dbReference type="Pfam" id="PF12781"/>
    </source>
</evidence>
<dbReference type="PANTHER" id="PTHR45703:SF8">
    <property type="entry name" value="DYNEINS HEAVY CHAIN"/>
    <property type="match status" value="1"/>
</dbReference>
<feature type="domain" description="Dynein heavy chain region D6 P-loop" evidence="2">
    <location>
        <begin position="654"/>
        <end position="766"/>
    </location>
</feature>
<evidence type="ECO:0000259" key="4">
    <source>
        <dbReference type="Pfam" id="PF18198"/>
    </source>
</evidence>
<dbReference type="InterPro" id="IPR042219">
    <property type="entry name" value="AAA_lid_11_sf"/>
</dbReference>